<feature type="domain" description="Mce/MlaD" evidence="2">
    <location>
        <begin position="45"/>
        <end position="120"/>
    </location>
</feature>
<dbReference type="PANTHER" id="PTHR34675">
    <property type="entry name" value="PROTEIN TRIGALACTOSYLDIACYLGLYCEROL 2, CHLOROPLASTIC"/>
    <property type="match status" value="1"/>
</dbReference>
<feature type="transmembrane region" description="Helical" evidence="1">
    <location>
        <begin position="12"/>
        <end position="36"/>
    </location>
</feature>
<evidence type="ECO:0000259" key="2">
    <source>
        <dbReference type="Pfam" id="PF02470"/>
    </source>
</evidence>
<keyword evidence="4" id="KW-1185">Reference proteome</keyword>
<dbReference type="EMBL" id="JADEVV010000020">
    <property type="protein sequence ID" value="MBE9253903.1"/>
    <property type="molecule type" value="Genomic_DNA"/>
</dbReference>
<dbReference type="PANTHER" id="PTHR34675:SF1">
    <property type="entry name" value="PROTEIN TRIGALACTOSYLDIACYLGLYCEROL 2, CHLOROPLASTIC"/>
    <property type="match status" value="1"/>
</dbReference>
<reference evidence="3 4" key="1">
    <citation type="submission" date="2020-10" db="EMBL/GenBank/DDBJ databases">
        <authorList>
            <person name="Castelo-Branco R."/>
            <person name="Eusebio N."/>
            <person name="Adriana R."/>
            <person name="Vieira A."/>
            <person name="Brugerolle De Fraissinette N."/>
            <person name="Rezende De Castro R."/>
            <person name="Schneider M.P."/>
            <person name="Vasconcelos V."/>
            <person name="Leao P.N."/>
        </authorList>
    </citation>
    <scope>NUCLEOTIDE SEQUENCE [LARGE SCALE GENOMIC DNA]</scope>
    <source>
        <strain evidence="3 4">LEGE 00031</strain>
    </source>
</reference>
<name>A0ABR9VRD0_9SYNC</name>
<organism evidence="3 4">
    <name type="scientific">Synechocystis salina LEGE 00031</name>
    <dbReference type="NCBI Taxonomy" id="1828736"/>
    <lineage>
        <taxon>Bacteria</taxon>
        <taxon>Bacillati</taxon>
        <taxon>Cyanobacteriota</taxon>
        <taxon>Cyanophyceae</taxon>
        <taxon>Synechococcales</taxon>
        <taxon>Merismopediaceae</taxon>
        <taxon>Synechocystis</taxon>
    </lineage>
</organism>
<dbReference type="RefSeq" id="WP_194019635.1">
    <property type="nucleotide sequence ID" value="NZ_JADEVV010000020.1"/>
</dbReference>
<proteinExistence type="predicted"/>
<evidence type="ECO:0000313" key="4">
    <source>
        <dbReference type="Proteomes" id="UP000658720"/>
    </source>
</evidence>
<evidence type="ECO:0000256" key="1">
    <source>
        <dbReference type="SAM" id="Phobius"/>
    </source>
</evidence>
<evidence type="ECO:0000313" key="3">
    <source>
        <dbReference type="EMBL" id="MBE9253903.1"/>
    </source>
</evidence>
<protein>
    <submittedName>
        <fullName evidence="3">MCE family protein</fullName>
    </submittedName>
</protein>
<dbReference type="Proteomes" id="UP000658720">
    <property type="component" value="Unassembled WGS sequence"/>
</dbReference>
<comment type="caution">
    <text evidence="3">The sequence shown here is derived from an EMBL/GenBank/DDBJ whole genome shotgun (WGS) entry which is preliminary data.</text>
</comment>
<dbReference type="InterPro" id="IPR003399">
    <property type="entry name" value="Mce/MlaD"/>
</dbReference>
<sequence length="452" mass="49259">MTAGRNQRLSPVLLQSSIGLLILTALFLLVVSTLWLKNFRFGSRSYRATVLFSDAAGMLVGTRVDYRGVRVGQVVSVTPQPDGVAVEVEISPTDRLISSRVEIQARQSGLIGETSINIVPTTTVLPQEVDYNPLDKDCNPEVIICNGSILTGQDALDVNALIRAMMRISDFFSEPQINEAIRALATQTPEALKDISQFSNEAATLLREINQDGGVKNIRRTLNSVDRTAQDLSTLSREATGTIRSLNQSGTVGEINRSLRSVGSAAEQIQAFLEVNNQRLGATLTSLQGTSDQLQISVKNLEPPLVQLLTQVNDQDTVGNLNQALVDLKAVADNANQLTVNLNQFADRLNDPQTIILLQQLLESARAATQNLEKITSDVDQITGNPALREQLIRLIQGLSNLVSTTEHLTKQVQYAQQLNQLSDDLAMVARAQELQTPTVIPPEPKKAVTKP</sequence>
<accession>A0ABR9VRD0</accession>
<keyword evidence="1" id="KW-1133">Transmembrane helix</keyword>
<keyword evidence="1" id="KW-0472">Membrane</keyword>
<gene>
    <name evidence="3" type="ORF">IQ217_08615</name>
</gene>
<keyword evidence="1" id="KW-0812">Transmembrane</keyword>
<dbReference type="Pfam" id="PF02470">
    <property type="entry name" value="MlaD"/>
    <property type="match status" value="1"/>
</dbReference>
<dbReference type="InterPro" id="IPR039342">
    <property type="entry name" value="TGD2-like"/>
</dbReference>